<dbReference type="PROSITE" id="PS51257">
    <property type="entry name" value="PROKAR_LIPOPROTEIN"/>
    <property type="match status" value="1"/>
</dbReference>
<proteinExistence type="predicted"/>
<dbReference type="Gene3D" id="2.40.128.20">
    <property type="match status" value="1"/>
</dbReference>
<reference evidence="1 2" key="1">
    <citation type="submission" date="2014-02" db="EMBL/GenBank/DDBJ databases">
        <title>The small core and large imbalanced accessory genome model reveals a collaborative survival strategy of Sorangium cellulosum strains in nature.</title>
        <authorList>
            <person name="Han K."/>
            <person name="Peng R."/>
            <person name="Blom J."/>
            <person name="Li Y.-Z."/>
        </authorList>
    </citation>
    <scope>NUCLEOTIDE SEQUENCE [LARGE SCALE GENOMIC DNA]</scope>
    <source>
        <strain evidence="1 2">So0157-18</strain>
    </source>
</reference>
<comment type="caution">
    <text evidence="1">The sequence shown here is derived from an EMBL/GenBank/DDBJ whole genome shotgun (WGS) entry which is preliminary data.</text>
</comment>
<dbReference type="Proteomes" id="UP000075604">
    <property type="component" value="Unassembled WGS sequence"/>
</dbReference>
<evidence type="ECO:0000313" key="1">
    <source>
        <dbReference type="EMBL" id="KYF54107.1"/>
    </source>
</evidence>
<dbReference type="EMBL" id="JELX01002841">
    <property type="protein sequence ID" value="KYF54107.1"/>
    <property type="molecule type" value="Genomic_DNA"/>
</dbReference>
<sequence>MASRLTGALCATFAFVLLLGCGDDDSGKDEVVAEEPNQGVPYLGVDGEFTSDPLAPECPDDPRNPGRVALKEMREISFYSDREGEMPLAEGCAYSYEGFAPDPHYFPESPESVWLQFALTAGGAGCEAFHHVIMRPPHGEGGAKHMHLRYGDAESSFTQLLDMSQGDEQDADACNPWWSAYCSAGIEGCGG</sequence>
<gene>
    <name evidence="1" type="ORF">BE04_01115</name>
</gene>
<protein>
    <submittedName>
        <fullName evidence="1">Uncharacterized protein</fullName>
    </submittedName>
</protein>
<dbReference type="AlphaFoldDB" id="A0A150PEL2"/>
<dbReference type="InterPro" id="IPR012674">
    <property type="entry name" value="Calycin"/>
</dbReference>
<name>A0A150PEL2_SORCE</name>
<accession>A0A150PEL2</accession>
<evidence type="ECO:0000313" key="2">
    <source>
        <dbReference type="Proteomes" id="UP000075604"/>
    </source>
</evidence>
<organism evidence="1 2">
    <name type="scientific">Sorangium cellulosum</name>
    <name type="common">Polyangium cellulosum</name>
    <dbReference type="NCBI Taxonomy" id="56"/>
    <lineage>
        <taxon>Bacteria</taxon>
        <taxon>Pseudomonadati</taxon>
        <taxon>Myxococcota</taxon>
        <taxon>Polyangia</taxon>
        <taxon>Polyangiales</taxon>
        <taxon>Polyangiaceae</taxon>
        <taxon>Sorangium</taxon>
    </lineage>
</organism>